<gene>
    <name evidence="4" type="ORF">BTJ66_08455</name>
</gene>
<proteinExistence type="predicted"/>
<keyword evidence="2" id="KW-0812">Transmembrane</keyword>
<dbReference type="Pfam" id="PF13240">
    <property type="entry name" value="Zn_Ribbon_1"/>
    <property type="match status" value="1"/>
</dbReference>
<sequence length="319" mass="34980">MKFCNNCGNKLHDGQKFCDKCGKRVNYSNMVSTNHNFIPQPPKKNGGKIIMIIITILVFLLLVAGLIFGAYKLFFENMNISFNQNNNSQSNTSSNSSGSGDAPSIDILTESFNTSFMNQDNRQGYEGVEIGMSKDDVKNQLGSADGNLSIVGVTAEKHGNIAVHYDNDKVDRYFVVPNSDITIQQFTSQHGEPTMKAAEGGVVYDDNANNSFTIKVYADENANVTGVENVDAIERNGGSASNHEGHSGNKEPVISSSRAEEIGKEYLDKRYDDYWFHSVDKANGIYRVNYGKGNASHAHAAIYIDEDTGDISEVDPNAE</sequence>
<protein>
    <recommendedName>
        <fullName evidence="3">Zinc-ribbon domain-containing protein</fullName>
    </recommendedName>
</protein>
<reference evidence="5" key="1">
    <citation type="submission" date="2017-10" db="EMBL/GenBank/DDBJ databases">
        <title>Staphylococcus edaphicus sp. nov., isolated in Antarctica, harbouring mecC gene and genomic islands essential in adaptation to extreme environment.</title>
        <authorList>
            <person name="Pantucek R."/>
            <person name="Sedlacek I."/>
            <person name="Indrakova A."/>
            <person name="Vrbovska V."/>
            <person name="Maslanova I."/>
            <person name="Kovarovic V."/>
            <person name="Svec P."/>
            <person name="Kralova S."/>
            <person name="Kristofova L."/>
            <person name="Keklakova J."/>
            <person name="Petras P."/>
            <person name="Doskar J."/>
        </authorList>
    </citation>
    <scope>NUCLEOTIDE SEQUENCE [LARGE SCALE GENOMIC DNA]</scope>
    <source>
        <strain evidence="5">CCM 5085</strain>
    </source>
</reference>
<accession>A0A2C6WET2</accession>
<evidence type="ECO:0000256" key="1">
    <source>
        <dbReference type="SAM" id="MobiDB-lite"/>
    </source>
</evidence>
<evidence type="ECO:0000313" key="4">
    <source>
        <dbReference type="EMBL" id="PHK49338.1"/>
    </source>
</evidence>
<name>A0A2C6WET2_9STAP</name>
<dbReference type="EMBL" id="MRZN01000013">
    <property type="protein sequence ID" value="PHK49338.1"/>
    <property type="molecule type" value="Genomic_DNA"/>
</dbReference>
<dbReference type="OrthoDB" id="2295785at2"/>
<organism evidence="4 5">
    <name type="scientific">Staphylococcus edaphicus</name>
    <dbReference type="NCBI Taxonomy" id="1955013"/>
    <lineage>
        <taxon>Bacteria</taxon>
        <taxon>Bacillati</taxon>
        <taxon>Bacillota</taxon>
        <taxon>Bacilli</taxon>
        <taxon>Bacillales</taxon>
        <taxon>Staphylococcaceae</taxon>
        <taxon>Staphylococcus</taxon>
    </lineage>
</organism>
<evidence type="ECO:0000256" key="2">
    <source>
        <dbReference type="SAM" id="Phobius"/>
    </source>
</evidence>
<feature type="domain" description="Zinc-ribbon" evidence="3">
    <location>
        <begin position="3"/>
        <end position="24"/>
    </location>
</feature>
<dbReference type="AlphaFoldDB" id="A0A2C6WET2"/>
<dbReference type="Proteomes" id="UP000223828">
    <property type="component" value="Unassembled WGS sequence"/>
</dbReference>
<feature type="transmembrane region" description="Helical" evidence="2">
    <location>
        <begin position="49"/>
        <end position="71"/>
    </location>
</feature>
<keyword evidence="2" id="KW-0472">Membrane</keyword>
<dbReference type="InterPro" id="IPR026870">
    <property type="entry name" value="Zinc_ribbon_dom"/>
</dbReference>
<evidence type="ECO:0000313" key="5">
    <source>
        <dbReference type="Proteomes" id="UP000223828"/>
    </source>
</evidence>
<feature type="region of interest" description="Disordered" evidence="1">
    <location>
        <begin position="235"/>
        <end position="257"/>
    </location>
</feature>
<keyword evidence="2" id="KW-1133">Transmembrane helix</keyword>
<evidence type="ECO:0000259" key="3">
    <source>
        <dbReference type="Pfam" id="PF13240"/>
    </source>
</evidence>
<comment type="caution">
    <text evidence="4">The sequence shown here is derived from an EMBL/GenBank/DDBJ whole genome shotgun (WGS) entry which is preliminary data.</text>
</comment>